<name>A0AA37HZ60_SEGBR</name>
<dbReference type="EC" id="2.1.1.107" evidence="2"/>
<dbReference type="GO" id="GO:0004851">
    <property type="term" value="F:uroporphyrin-III C-methyltransferase activity"/>
    <property type="evidence" value="ECO:0007669"/>
    <property type="project" value="UniProtKB-EC"/>
</dbReference>
<dbReference type="FunFam" id="3.40.1010.10:FF:000001">
    <property type="entry name" value="Siroheme synthase"/>
    <property type="match status" value="1"/>
</dbReference>
<dbReference type="RefSeq" id="WP_006283812.1">
    <property type="nucleotide sequence ID" value="NZ_BPTR01000001.1"/>
</dbReference>
<dbReference type="AlphaFoldDB" id="A0AA37HZ60"/>
<dbReference type="Pfam" id="PF00590">
    <property type="entry name" value="TP_methylase"/>
    <property type="match status" value="1"/>
</dbReference>
<dbReference type="InterPro" id="IPR014776">
    <property type="entry name" value="4pyrrole_Mease_sub2"/>
</dbReference>
<dbReference type="Gene3D" id="3.30.950.10">
    <property type="entry name" value="Methyltransferase, Cobalt-precorrin-4 Transmethylase, Domain 2"/>
    <property type="match status" value="1"/>
</dbReference>
<dbReference type="GO" id="GO:0032259">
    <property type="term" value="P:methylation"/>
    <property type="evidence" value="ECO:0007669"/>
    <property type="project" value="UniProtKB-KW"/>
</dbReference>
<feature type="domain" description="Tetrapyrrole methylase" evidence="8">
    <location>
        <begin position="23"/>
        <end position="222"/>
    </location>
</feature>
<dbReference type="InterPro" id="IPR000878">
    <property type="entry name" value="4pyrrol_Mease"/>
</dbReference>
<keyword evidence="5" id="KW-0949">S-adenosyl-L-methionine</keyword>
<dbReference type="InterPro" id="IPR050161">
    <property type="entry name" value="Siro_Cobalamin_biosynth"/>
</dbReference>
<gene>
    <name evidence="9" type="ORF">PRRU23_23520</name>
</gene>
<dbReference type="Gene3D" id="3.40.1010.10">
    <property type="entry name" value="Cobalt-precorrin-4 Transmethylase, Domain 1"/>
    <property type="match status" value="1"/>
</dbReference>
<accession>A0AA37HZ60</accession>
<keyword evidence="3" id="KW-0489">Methyltransferase</keyword>
<comment type="similarity">
    <text evidence="1">Belongs to the precorrin methyltransferase family.</text>
</comment>
<sequence length="265" mass="28871">MSKLHNITKQQDNEATIRPGQVKLVGFGPGDPDLLTVKAVKAIEAADIIFYDDLISKDYLEQIDAEKVYVGKRSGHHSVEQRDINQLLLQAAKAGKEVVRLKGGDPMLFAHAGEEIEFLESYGITVSVIPGITTASAMASSLKVSLTHRQLSSSVALVNGHSNRPETPNADTLVYYMGAAKLPLIARTLLGKGKSADTPVILVYNVSHADEQRFETTIGELATDIRVYPTPLIALVGDVVATMHQRVEDIVKARGQQFALREHHV</sequence>
<dbReference type="GO" id="GO:0019354">
    <property type="term" value="P:siroheme biosynthetic process"/>
    <property type="evidence" value="ECO:0007669"/>
    <property type="project" value="InterPro"/>
</dbReference>
<dbReference type="InterPro" id="IPR006366">
    <property type="entry name" value="CobA/CysG_C"/>
</dbReference>
<dbReference type="CDD" id="cd11642">
    <property type="entry name" value="SUMT"/>
    <property type="match status" value="1"/>
</dbReference>
<protein>
    <recommendedName>
        <fullName evidence="2">uroporphyrinogen-III C-methyltransferase</fullName>
        <ecNumber evidence="2">2.1.1.107</ecNumber>
    </recommendedName>
</protein>
<evidence type="ECO:0000256" key="1">
    <source>
        <dbReference type="ARBA" id="ARBA00005879"/>
    </source>
</evidence>
<evidence type="ECO:0000256" key="2">
    <source>
        <dbReference type="ARBA" id="ARBA00012162"/>
    </source>
</evidence>
<dbReference type="InterPro" id="IPR014777">
    <property type="entry name" value="4pyrrole_Mease_sub1"/>
</dbReference>
<dbReference type="SUPFAM" id="SSF53790">
    <property type="entry name" value="Tetrapyrrole methylase"/>
    <property type="match status" value="1"/>
</dbReference>
<evidence type="ECO:0000256" key="7">
    <source>
        <dbReference type="ARBA" id="ARBA00025705"/>
    </source>
</evidence>
<comment type="pathway">
    <text evidence="7">Porphyrin-containing compound metabolism; siroheme biosynthesis; precorrin-2 from uroporphyrinogen III: step 1/1.</text>
</comment>
<evidence type="ECO:0000256" key="3">
    <source>
        <dbReference type="ARBA" id="ARBA00022603"/>
    </source>
</evidence>
<dbReference type="PANTHER" id="PTHR45790">
    <property type="entry name" value="SIROHEME SYNTHASE-RELATED"/>
    <property type="match status" value="1"/>
</dbReference>
<dbReference type="NCBIfam" id="TIGR01469">
    <property type="entry name" value="cobA_cysG_Cterm"/>
    <property type="match status" value="1"/>
</dbReference>
<evidence type="ECO:0000259" key="8">
    <source>
        <dbReference type="Pfam" id="PF00590"/>
    </source>
</evidence>
<proteinExistence type="inferred from homology"/>
<evidence type="ECO:0000313" key="9">
    <source>
        <dbReference type="EMBL" id="GJG28652.1"/>
    </source>
</evidence>
<evidence type="ECO:0000256" key="5">
    <source>
        <dbReference type="ARBA" id="ARBA00022691"/>
    </source>
</evidence>
<keyword evidence="6" id="KW-0627">Porphyrin biosynthesis</keyword>
<dbReference type="InterPro" id="IPR035996">
    <property type="entry name" value="4pyrrol_Methylase_sf"/>
</dbReference>
<dbReference type="PANTHER" id="PTHR45790:SF3">
    <property type="entry name" value="S-ADENOSYL-L-METHIONINE-DEPENDENT UROPORPHYRINOGEN III METHYLTRANSFERASE, CHLOROPLASTIC"/>
    <property type="match status" value="1"/>
</dbReference>
<dbReference type="NCBIfam" id="NF004790">
    <property type="entry name" value="PRK06136.1"/>
    <property type="match status" value="1"/>
</dbReference>
<evidence type="ECO:0000256" key="4">
    <source>
        <dbReference type="ARBA" id="ARBA00022679"/>
    </source>
</evidence>
<comment type="caution">
    <text evidence="9">The sequence shown here is derived from an EMBL/GenBank/DDBJ whole genome shotgun (WGS) entry which is preliminary data.</text>
</comment>
<reference evidence="9" key="1">
    <citation type="submission" date="2021-08" db="EMBL/GenBank/DDBJ databases">
        <title>Prevotella lacticifex sp. nov., isolated from rumen of cow.</title>
        <authorList>
            <person name="Shinkai T."/>
            <person name="Ikeyama N."/>
            <person name="Kumagai M."/>
            <person name="Ohmori H."/>
            <person name="Sakamoto M."/>
            <person name="Ohkuma M."/>
            <person name="Mitsumori M."/>
        </authorList>
    </citation>
    <scope>NUCLEOTIDE SEQUENCE</scope>
    <source>
        <strain evidence="9">DSM 11371</strain>
    </source>
</reference>
<keyword evidence="4" id="KW-0808">Transferase</keyword>
<dbReference type="Proteomes" id="UP000887043">
    <property type="component" value="Unassembled WGS sequence"/>
</dbReference>
<dbReference type="EMBL" id="BPTR01000001">
    <property type="protein sequence ID" value="GJG28652.1"/>
    <property type="molecule type" value="Genomic_DNA"/>
</dbReference>
<evidence type="ECO:0000256" key="6">
    <source>
        <dbReference type="ARBA" id="ARBA00023244"/>
    </source>
</evidence>
<evidence type="ECO:0000313" key="10">
    <source>
        <dbReference type="Proteomes" id="UP000887043"/>
    </source>
</evidence>
<organism evidence="9 10">
    <name type="scientific">Segatella bryantii</name>
    <name type="common">Prevotella bryantii</name>
    <dbReference type="NCBI Taxonomy" id="77095"/>
    <lineage>
        <taxon>Bacteria</taxon>
        <taxon>Pseudomonadati</taxon>
        <taxon>Bacteroidota</taxon>
        <taxon>Bacteroidia</taxon>
        <taxon>Bacteroidales</taxon>
        <taxon>Prevotellaceae</taxon>
        <taxon>Segatella</taxon>
    </lineage>
</organism>